<comment type="subcellular location">
    <subcellularLocation>
        <location evidence="1">Golgi apparatus membrane</location>
        <topology evidence="1">Single-pass type II membrane protein</topology>
    </subcellularLocation>
</comment>
<dbReference type="Proteomes" id="UP001314170">
    <property type="component" value="Unassembled WGS sequence"/>
</dbReference>
<name>A0AAV1SRB1_9ROSI</name>
<keyword evidence="5" id="KW-0333">Golgi apparatus</keyword>
<keyword evidence="3" id="KW-0808">Transferase</keyword>
<keyword evidence="9" id="KW-1185">Reference proteome</keyword>
<keyword evidence="4" id="KW-0735">Signal-anchor</keyword>
<reference evidence="8 9" key="1">
    <citation type="submission" date="2024-01" db="EMBL/GenBank/DDBJ databases">
        <authorList>
            <person name="Waweru B."/>
        </authorList>
    </citation>
    <scope>NUCLEOTIDE SEQUENCE [LARGE SCALE GENOMIC DNA]</scope>
</reference>
<dbReference type="InterPro" id="IPR040911">
    <property type="entry name" value="Exostosin_GT47"/>
</dbReference>
<comment type="similarity">
    <text evidence="2">Belongs to the glycosyltransferase 47 family.</text>
</comment>
<evidence type="ECO:0000256" key="3">
    <source>
        <dbReference type="ARBA" id="ARBA00022676"/>
    </source>
</evidence>
<dbReference type="PANTHER" id="PTHR11062">
    <property type="entry name" value="EXOSTOSIN HEPARAN SULFATE GLYCOSYLTRANSFERASE -RELATED"/>
    <property type="match status" value="1"/>
</dbReference>
<sequence>MPSPPVLREDEERECTGYSHPPMLSSPASQLDIKRTCPYAIRFSRVQSLGTIRCFVLGSDSLDEIFHSPTVFRMNYEEMEREFKNAVRLLCSSSYDSKYIRHKDIAFQQIKELSLPSDGDKRTVIILPDYYDLPFSDILDWNKISVIVKEDDVPHLKKILEGTPEGKFKKMRQNVIKEPLQSYAKHSDIFAELFHMPEDFIMDYVEMEKNFKIFVYPHNTSLRDKPKKLDGEYESEGLFFENLDKSRFLTKDLDKARLFLYCSFLDLFFSDMILGRSEDERAIAVEDFVNSLISNYPYWNPTLGTYRFFINCVDIHVTATPFNVSAAGNDTRERNTLAFWIGQPDSYIREKLVNSWGFDREFNIQKGLEASTIKGRWACHGNVSMSKFCICPGGPRLDGVIAVAINCGCVLVILSEYYDLPFNDILDWKKFSVRKHFQWNLSPLQLDALHMVMYELCLRRHFTKYCGVSKS</sequence>
<evidence type="ECO:0000313" key="8">
    <source>
        <dbReference type="EMBL" id="CAK7355340.1"/>
    </source>
</evidence>
<dbReference type="InterPro" id="IPR004263">
    <property type="entry name" value="Exostosin"/>
</dbReference>
<feature type="domain" description="Exostosin GT47" evidence="7">
    <location>
        <begin position="330"/>
        <end position="434"/>
    </location>
</feature>
<feature type="region of interest" description="Disordered" evidence="6">
    <location>
        <begin position="1"/>
        <end position="23"/>
    </location>
</feature>
<comment type="caution">
    <text evidence="8">The sequence shown here is derived from an EMBL/GenBank/DDBJ whole genome shotgun (WGS) entry which is preliminary data.</text>
</comment>
<dbReference type="GO" id="GO:0016757">
    <property type="term" value="F:glycosyltransferase activity"/>
    <property type="evidence" value="ECO:0007669"/>
    <property type="project" value="UniProtKB-KW"/>
</dbReference>
<evidence type="ECO:0000256" key="6">
    <source>
        <dbReference type="SAM" id="MobiDB-lite"/>
    </source>
</evidence>
<dbReference type="EMBL" id="CAWUPB010001195">
    <property type="protein sequence ID" value="CAK7355340.1"/>
    <property type="molecule type" value="Genomic_DNA"/>
</dbReference>
<organism evidence="8 9">
    <name type="scientific">Dovyalis caffra</name>
    <dbReference type="NCBI Taxonomy" id="77055"/>
    <lineage>
        <taxon>Eukaryota</taxon>
        <taxon>Viridiplantae</taxon>
        <taxon>Streptophyta</taxon>
        <taxon>Embryophyta</taxon>
        <taxon>Tracheophyta</taxon>
        <taxon>Spermatophyta</taxon>
        <taxon>Magnoliopsida</taxon>
        <taxon>eudicotyledons</taxon>
        <taxon>Gunneridae</taxon>
        <taxon>Pentapetalae</taxon>
        <taxon>rosids</taxon>
        <taxon>fabids</taxon>
        <taxon>Malpighiales</taxon>
        <taxon>Salicaceae</taxon>
        <taxon>Flacourtieae</taxon>
        <taxon>Dovyalis</taxon>
    </lineage>
</organism>
<dbReference type="GO" id="GO:0000139">
    <property type="term" value="C:Golgi membrane"/>
    <property type="evidence" value="ECO:0007669"/>
    <property type="project" value="UniProtKB-SubCell"/>
</dbReference>
<dbReference type="AlphaFoldDB" id="A0AAV1SRB1"/>
<evidence type="ECO:0000259" key="7">
    <source>
        <dbReference type="Pfam" id="PF03016"/>
    </source>
</evidence>
<accession>A0AAV1SRB1</accession>
<evidence type="ECO:0000313" key="9">
    <source>
        <dbReference type="Proteomes" id="UP001314170"/>
    </source>
</evidence>
<gene>
    <name evidence="8" type="ORF">DCAF_LOCUS25616</name>
</gene>
<proteinExistence type="inferred from homology"/>
<dbReference type="PANTHER" id="PTHR11062:SF378">
    <property type="entry name" value="EXOSTOSIN GT47 DOMAIN-CONTAINING PROTEIN"/>
    <property type="match status" value="1"/>
</dbReference>
<evidence type="ECO:0000256" key="1">
    <source>
        <dbReference type="ARBA" id="ARBA00004323"/>
    </source>
</evidence>
<keyword evidence="3" id="KW-0328">Glycosyltransferase</keyword>
<protein>
    <recommendedName>
        <fullName evidence="7">Exostosin GT47 domain-containing protein</fullName>
    </recommendedName>
</protein>
<dbReference type="Pfam" id="PF03016">
    <property type="entry name" value="Exostosin_GT47"/>
    <property type="match status" value="1"/>
</dbReference>
<evidence type="ECO:0000256" key="2">
    <source>
        <dbReference type="ARBA" id="ARBA00010271"/>
    </source>
</evidence>
<evidence type="ECO:0000256" key="5">
    <source>
        <dbReference type="ARBA" id="ARBA00023034"/>
    </source>
</evidence>
<keyword evidence="4" id="KW-0812">Transmembrane</keyword>
<evidence type="ECO:0000256" key="4">
    <source>
        <dbReference type="ARBA" id="ARBA00022968"/>
    </source>
</evidence>